<accession>A0ABN1CEN9</accession>
<dbReference type="Gene3D" id="3.20.20.70">
    <property type="entry name" value="Aldolase class I"/>
    <property type="match status" value="1"/>
</dbReference>
<dbReference type="RefSeq" id="WP_279815779.1">
    <property type="nucleotide sequence ID" value="NZ_BAAAEN010000016.1"/>
</dbReference>
<protein>
    <recommendedName>
        <fullName evidence="3">3-keto-5-aminohexanoate cleavage enzyme</fullName>
    </recommendedName>
</protein>
<dbReference type="Pfam" id="PF05853">
    <property type="entry name" value="BKACE"/>
    <property type="match status" value="1"/>
</dbReference>
<evidence type="ECO:0000313" key="1">
    <source>
        <dbReference type="EMBL" id="GAA0517649.1"/>
    </source>
</evidence>
<name>A0ABN1CEN9_9BURK</name>
<comment type="caution">
    <text evidence="1">The sequence shown here is derived from an EMBL/GenBank/DDBJ whole genome shotgun (WGS) entry which is preliminary data.</text>
</comment>
<dbReference type="InterPro" id="IPR008567">
    <property type="entry name" value="BKACE"/>
</dbReference>
<dbReference type="InterPro" id="IPR013785">
    <property type="entry name" value="Aldolase_TIM"/>
</dbReference>
<gene>
    <name evidence="1" type="ORF">GCM10009097_38900</name>
</gene>
<reference evidence="1 2" key="1">
    <citation type="journal article" date="2019" name="Int. J. Syst. Evol. Microbiol.">
        <title>The Global Catalogue of Microorganisms (GCM) 10K type strain sequencing project: providing services to taxonomists for standard genome sequencing and annotation.</title>
        <authorList>
            <consortium name="The Broad Institute Genomics Platform"/>
            <consortium name="The Broad Institute Genome Sequencing Center for Infectious Disease"/>
            <person name="Wu L."/>
            <person name="Ma J."/>
        </authorList>
    </citation>
    <scope>NUCLEOTIDE SEQUENCE [LARGE SCALE GENOMIC DNA]</scope>
    <source>
        <strain evidence="1 2">JCM 14330</strain>
    </source>
</reference>
<sequence length="53" mass="5939">MRVELEDNLYLSQGVQARSNAELVERAVQILHALDMDPAAPDEARRLIGLPPR</sequence>
<dbReference type="Proteomes" id="UP001501706">
    <property type="component" value="Unassembled WGS sequence"/>
</dbReference>
<organism evidence="1 2">
    <name type="scientific">Pigmentiphaga daeguensis</name>
    <dbReference type="NCBI Taxonomy" id="414049"/>
    <lineage>
        <taxon>Bacteria</taxon>
        <taxon>Pseudomonadati</taxon>
        <taxon>Pseudomonadota</taxon>
        <taxon>Betaproteobacteria</taxon>
        <taxon>Burkholderiales</taxon>
        <taxon>Alcaligenaceae</taxon>
        <taxon>Pigmentiphaga</taxon>
    </lineage>
</organism>
<dbReference type="EMBL" id="BAAAEN010000016">
    <property type="protein sequence ID" value="GAA0517649.1"/>
    <property type="molecule type" value="Genomic_DNA"/>
</dbReference>
<evidence type="ECO:0008006" key="3">
    <source>
        <dbReference type="Google" id="ProtNLM"/>
    </source>
</evidence>
<proteinExistence type="predicted"/>
<keyword evidence="2" id="KW-1185">Reference proteome</keyword>
<evidence type="ECO:0000313" key="2">
    <source>
        <dbReference type="Proteomes" id="UP001501706"/>
    </source>
</evidence>